<feature type="domain" description="F-box" evidence="1">
    <location>
        <begin position="339"/>
        <end position="387"/>
    </location>
</feature>
<evidence type="ECO:0000313" key="2">
    <source>
        <dbReference type="EMBL" id="SPD20450.1"/>
    </source>
</evidence>
<proteinExistence type="predicted"/>
<dbReference type="Gene3D" id="1.20.1280.50">
    <property type="match status" value="1"/>
</dbReference>
<dbReference type="InterPro" id="IPR053781">
    <property type="entry name" value="F-box_AtFBL13-like"/>
</dbReference>
<name>A0A2N9I8T2_FAGSY</name>
<sequence>MKSKSKRQKISYQVEYEDSVSSRRHNILKKDRISNLPYNVLRHILSFLPTKHAVGTSILSTKWKNLWTSVPNLDFEDDLLLQGRRPGNESIGDLRVSFLSFVDRVLILHNAPHIHRFRLKCGQNFKSSHVNAWIYAALLRYAQELDLCVPMKNYKSLHCDLFRSKSVVYLKLDEYNTELCEYKIVIDAPNLEYLRLFDYVAEGYHLKNLNSLTEAQVHVDLSTRKLEQMGHAYYGQQVLELIKGIHNVKVLHLTGDSMEALKLSSCDLPTLHNVSHLEIDVNKNIGWQLLPDLLKSVPNLQALYFGMGLERKRGGAEYEGSISSIRQNIFKKAIVQEEEDRISNLPYKVLCHILSFLPTKYAVGTSILSTKWKTLWTSVPNLDFEDDLLIHGRRPGNASIKDLRVTFSSFVDRVLNLNNAPHIHRVRVKCGQNYKPSHVNAWIDSALWRNVQELDLCVPMRNYKSLHCEGEYNTEFCEYRIIIDTPTLEYFRLHDYVAEGYDLKNLKSLTEAEVHVDLSTQKLEQMSHAYYGQAVLKLIKGICSVKFLHLTGDSMEALKSSGCDLPMLHNVSHLKLNVNRHIGWQLLPDLLKSLPNLLALYFPMGLVHKWGGDCQWHPPEWVPCCLLFRLKKISIWEFQGKKGEFKMVKYLLQNARVLRMFRIRTNHLTKEEELKITKELLLLPRGSVTCQVVCS</sequence>
<dbReference type="PROSITE" id="PS50181">
    <property type="entry name" value="FBOX"/>
    <property type="match status" value="2"/>
</dbReference>
<dbReference type="InterPro" id="IPR036047">
    <property type="entry name" value="F-box-like_dom_sf"/>
</dbReference>
<accession>A0A2N9I8T2</accession>
<dbReference type="InterPro" id="IPR001810">
    <property type="entry name" value="F-box_dom"/>
</dbReference>
<reference evidence="2" key="1">
    <citation type="submission" date="2018-02" db="EMBL/GenBank/DDBJ databases">
        <authorList>
            <person name="Cohen D.B."/>
            <person name="Kent A.D."/>
        </authorList>
    </citation>
    <scope>NUCLEOTIDE SEQUENCE</scope>
</reference>
<organism evidence="2">
    <name type="scientific">Fagus sylvatica</name>
    <name type="common">Beechnut</name>
    <dbReference type="NCBI Taxonomy" id="28930"/>
    <lineage>
        <taxon>Eukaryota</taxon>
        <taxon>Viridiplantae</taxon>
        <taxon>Streptophyta</taxon>
        <taxon>Embryophyta</taxon>
        <taxon>Tracheophyta</taxon>
        <taxon>Spermatophyta</taxon>
        <taxon>Magnoliopsida</taxon>
        <taxon>eudicotyledons</taxon>
        <taxon>Gunneridae</taxon>
        <taxon>Pentapetalae</taxon>
        <taxon>rosids</taxon>
        <taxon>fabids</taxon>
        <taxon>Fagales</taxon>
        <taxon>Fagaceae</taxon>
        <taxon>Fagus</taxon>
    </lineage>
</organism>
<dbReference type="InterPro" id="IPR055294">
    <property type="entry name" value="FBL60-like"/>
</dbReference>
<dbReference type="InterPro" id="IPR006566">
    <property type="entry name" value="FBD"/>
</dbReference>
<dbReference type="SMART" id="SM00256">
    <property type="entry name" value="FBOX"/>
    <property type="match status" value="2"/>
</dbReference>
<dbReference type="CDD" id="cd22160">
    <property type="entry name" value="F-box_AtFBL13-like"/>
    <property type="match status" value="2"/>
</dbReference>
<dbReference type="SUPFAM" id="SSF81383">
    <property type="entry name" value="F-box domain"/>
    <property type="match status" value="2"/>
</dbReference>
<protein>
    <recommendedName>
        <fullName evidence="1">F-box domain-containing protein</fullName>
    </recommendedName>
</protein>
<evidence type="ECO:0000259" key="1">
    <source>
        <dbReference type="PROSITE" id="PS50181"/>
    </source>
</evidence>
<dbReference type="InterPro" id="IPR032675">
    <property type="entry name" value="LRR_dom_sf"/>
</dbReference>
<dbReference type="EMBL" id="OIVN01005013">
    <property type="protein sequence ID" value="SPD20450.1"/>
    <property type="molecule type" value="Genomic_DNA"/>
</dbReference>
<dbReference type="AlphaFoldDB" id="A0A2N9I8T2"/>
<dbReference type="PANTHER" id="PTHR31293">
    <property type="entry name" value="RNI-LIKE SUPERFAMILY PROTEIN"/>
    <property type="match status" value="1"/>
</dbReference>
<dbReference type="Gene3D" id="3.80.10.10">
    <property type="entry name" value="Ribonuclease Inhibitor"/>
    <property type="match status" value="1"/>
</dbReference>
<feature type="domain" description="F-box" evidence="1">
    <location>
        <begin position="30"/>
        <end position="78"/>
    </location>
</feature>
<dbReference type="PANTHER" id="PTHR31293:SF12">
    <property type="entry name" value="RNI-LIKE SUPERFAMILY PROTEIN"/>
    <property type="match status" value="1"/>
</dbReference>
<dbReference type="SMART" id="SM00579">
    <property type="entry name" value="FBD"/>
    <property type="match status" value="1"/>
</dbReference>
<dbReference type="Pfam" id="PF08387">
    <property type="entry name" value="FBD"/>
    <property type="match status" value="1"/>
</dbReference>
<gene>
    <name evidence="2" type="ORF">FSB_LOCUS48332</name>
</gene>
<dbReference type="SUPFAM" id="SSF52047">
    <property type="entry name" value="RNI-like"/>
    <property type="match status" value="2"/>
</dbReference>
<dbReference type="Pfam" id="PF00646">
    <property type="entry name" value="F-box"/>
    <property type="match status" value="2"/>
</dbReference>